<sequence>MGLCLFPADGEIDGPEACFSYGGFAQFRRRLALAEKIRLEEMQGFGGDRPWADTVTVFEPLLNHPDDHGRSLTPEECRAILPRLEAVLSEWLEDEPQDPELGEHIAEARDLIAVLRVCVTKDVELSFL</sequence>
<dbReference type="AlphaFoldDB" id="A0A5N5WA51"/>
<gene>
    <name evidence="1" type="ORF">FRZ00_14145</name>
</gene>
<name>A0A5N5WA51_STRMB</name>
<evidence type="ECO:0000313" key="1">
    <source>
        <dbReference type="EMBL" id="KAB7845607.1"/>
    </source>
</evidence>
<organism evidence="1 2">
    <name type="scientific">Streptomyces mobaraensis</name>
    <name type="common">Streptoverticillium mobaraense</name>
    <dbReference type="NCBI Taxonomy" id="35621"/>
    <lineage>
        <taxon>Bacteria</taxon>
        <taxon>Bacillati</taxon>
        <taxon>Actinomycetota</taxon>
        <taxon>Actinomycetes</taxon>
        <taxon>Kitasatosporales</taxon>
        <taxon>Streptomycetaceae</taxon>
        <taxon>Streptomyces</taxon>
    </lineage>
</organism>
<evidence type="ECO:0000313" key="2">
    <source>
        <dbReference type="Proteomes" id="UP000327000"/>
    </source>
</evidence>
<proteinExistence type="predicted"/>
<comment type="caution">
    <text evidence="1">The sequence shown here is derived from an EMBL/GenBank/DDBJ whole genome shotgun (WGS) entry which is preliminary data.</text>
</comment>
<accession>A0A5N5WA51</accession>
<dbReference type="OrthoDB" id="3534760at2"/>
<dbReference type="RefSeq" id="WP_152263713.1">
    <property type="nucleotide sequence ID" value="NZ_VOKX01000026.1"/>
</dbReference>
<dbReference type="EMBL" id="VOKX01000026">
    <property type="protein sequence ID" value="KAB7845607.1"/>
    <property type="molecule type" value="Genomic_DNA"/>
</dbReference>
<dbReference type="Proteomes" id="UP000327000">
    <property type="component" value="Unassembled WGS sequence"/>
</dbReference>
<keyword evidence="2" id="KW-1185">Reference proteome</keyword>
<reference evidence="1 2" key="1">
    <citation type="journal article" date="2019" name="Microb. Cell Fact.">
        <title>Exploring novel herbicidin analogues by transcriptional regulator overexpression and MS/MS molecular networking.</title>
        <authorList>
            <person name="Shi Y."/>
            <person name="Gu R."/>
            <person name="Li Y."/>
            <person name="Wang X."/>
            <person name="Ren W."/>
            <person name="Li X."/>
            <person name="Wang L."/>
            <person name="Xie Y."/>
            <person name="Hong B."/>
        </authorList>
    </citation>
    <scope>NUCLEOTIDE SEQUENCE [LARGE SCALE GENOMIC DNA]</scope>
    <source>
        <strain evidence="1 2">US-43</strain>
    </source>
</reference>
<protein>
    <submittedName>
        <fullName evidence="1">Uncharacterized protein</fullName>
    </submittedName>
</protein>